<dbReference type="GO" id="GO:0015074">
    <property type="term" value="P:DNA integration"/>
    <property type="evidence" value="ECO:0007669"/>
    <property type="project" value="UniProtKB-KW"/>
</dbReference>
<organism evidence="7 8">
    <name type="scientific">Muricoccus roseus</name>
    <dbReference type="NCBI Taxonomy" id="198092"/>
    <lineage>
        <taxon>Bacteria</taxon>
        <taxon>Pseudomonadati</taxon>
        <taxon>Pseudomonadota</taxon>
        <taxon>Alphaproteobacteria</taxon>
        <taxon>Acetobacterales</taxon>
        <taxon>Roseomonadaceae</taxon>
        <taxon>Muricoccus</taxon>
    </lineage>
</organism>
<dbReference type="Pfam" id="PF00589">
    <property type="entry name" value="Phage_integrase"/>
    <property type="match status" value="1"/>
</dbReference>
<evidence type="ECO:0000313" key="7">
    <source>
        <dbReference type="EMBL" id="SHK23567.1"/>
    </source>
</evidence>
<protein>
    <submittedName>
        <fullName evidence="7">Phage integrase family protein</fullName>
    </submittedName>
</protein>
<comment type="similarity">
    <text evidence="1">Belongs to the 'phage' integrase family.</text>
</comment>
<dbReference type="InterPro" id="IPR050090">
    <property type="entry name" value="Tyrosine_recombinase_XerCD"/>
</dbReference>
<keyword evidence="4" id="KW-0233">DNA recombination</keyword>
<proteinExistence type="inferred from homology"/>
<evidence type="ECO:0000256" key="1">
    <source>
        <dbReference type="ARBA" id="ARBA00008857"/>
    </source>
</evidence>
<sequence length="388" mass="42699">MTPAAWTEPLASSDDNQRPQHVKQVKGRWYWDPPDRLRKSHGLKTVALGGDTPNAWAAARSLNKEHLALAAEAPLPGSVAWLLGTFNETDRFNGLAASTQKDYRHLARVLGGVEVGNTTLGRMAAMSIRPRHADGLFAKLKAERGLHTAHYACRYARRVWKWAARKELVGPVNPWAGMELPTLPARKTLWTKKQVDAVVAGAYEQQRPSLALATLLAYWLGHREGDVLSLTWEALGETHRETSKTGAQLPVVLSAYPELVEAIAAAPRGKVHVVEREGTCTAYNEHTFRHEWRAIADLAGIPKTHQFRDLRATALTELSDSGADILHMRTHGGHKTAAMAARYARPTAEQFKRAAADRMAAREAAEQGNRPGSRETDVPAKPVSARKS</sequence>
<dbReference type="InterPro" id="IPR002104">
    <property type="entry name" value="Integrase_catalytic"/>
</dbReference>
<feature type="domain" description="Tyr recombinase" evidence="6">
    <location>
        <begin position="185"/>
        <end position="357"/>
    </location>
</feature>
<dbReference type="AlphaFoldDB" id="A0A1M6QU72"/>
<dbReference type="PANTHER" id="PTHR30349">
    <property type="entry name" value="PHAGE INTEGRASE-RELATED"/>
    <property type="match status" value="1"/>
</dbReference>
<dbReference type="GO" id="GO:0003677">
    <property type="term" value="F:DNA binding"/>
    <property type="evidence" value="ECO:0007669"/>
    <property type="project" value="UniProtKB-KW"/>
</dbReference>
<feature type="region of interest" description="Disordered" evidence="5">
    <location>
        <begin position="1"/>
        <end position="25"/>
    </location>
</feature>
<gene>
    <name evidence="7" type="ORF">SAMN02745194_04510</name>
</gene>
<keyword evidence="8" id="KW-1185">Reference proteome</keyword>
<dbReference type="STRING" id="198092.SAMN02745194_04510"/>
<dbReference type="GO" id="GO:0006310">
    <property type="term" value="P:DNA recombination"/>
    <property type="evidence" value="ECO:0007669"/>
    <property type="project" value="UniProtKB-KW"/>
</dbReference>
<evidence type="ECO:0000259" key="6">
    <source>
        <dbReference type="PROSITE" id="PS51898"/>
    </source>
</evidence>
<dbReference type="EMBL" id="FQZF01000038">
    <property type="protein sequence ID" value="SHK23567.1"/>
    <property type="molecule type" value="Genomic_DNA"/>
</dbReference>
<dbReference type="Proteomes" id="UP000184387">
    <property type="component" value="Unassembled WGS sequence"/>
</dbReference>
<keyword evidence="3" id="KW-0238">DNA-binding</keyword>
<evidence type="ECO:0000256" key="5">
    <source>
        <dbReference type="SAM" id="MobiDB-lite"/>
    </source>
</evidence>
<dbReference type="InterPro" id="IPR010998">
    <property type="entry name" value="Integrase_recombinase_N"/>
</dbReference>
<feature type="compositionally biased region" description="Basic and acidic residues" evidence="5">
    <location>
        <begin position="352"/>
        <end position="365"/>
    </location>
</feature>
<dbReference type="Gene3D" id="1.10.150.130">
    <property type="match status" value="1"/>
</dbReference>
<dbReference type="PANTHER" id="PTHR30349:SF41">
    <property type="entry name" value="INTEGRASE_RECOMBINASE PROTEIN MJ0367-RELATED"/>
    <property type="match status" value="1"/>
</dbReference>
<dbReference type="Gene3D" id="1.10.443.10">
    <property type="entry name" value="Intergrase catalytic core"/>
    <property type="match status" value="1"/>
</dbReference>
<dbReference type="InterPro" id="IPR011010">
    <property type="entry name" value="DNA_brk_join_enz"/>
</dbReference>
<dbReference type="InterPro" id="IPR013762">
    <property type="entry name" value="Integrase-like_cat_sf"/>
</dbReference>
<evidence type="ECO:0000313" key="8">
    <source>
        <dbReference type="Proteomes" id="UP000184387"/>
    </source>
</evidence>
<keyword evidence="2" id="KW-0229">DNA integration</keyword>
<evidence type="ECO:0000256" key="4">
    <source>
        <dbReference type="ARBA" id="ARBA00023172"/>
    </source>
</evidence>
<dbReference type="SUPFAM" id="SSF56349">
    <property type="entry name" value="DNA breaking-rejoining enzymes"/>
    <property type="match status" value="1"/>
</dbReference>
<evidence type="ECO:0000256" key="3">
    <source>
        <dbReference type="ARBA" id="ARBA00023125"/>
    </source>
</evidence>
<reference evidence="7 8" key="1">
    <citation type="submission" date="2016-11" db="EMBL/GenBank/DDBJ databases">
        <authorList>
            <person name="Jaros S."/>
            <person name="Januszkiewicz K."/>
            <person name="Wedrychowicz H."/>
        </authorList>
    </citation>
    <scope>NUCLEOTIDE SEQUENCE [LARGE SCALE GENOMIC DNA]</scope>
    <source>
        <strain evidence="7 8">DSM 14916</strain>
    </source>
</reference>
<evidence type="ECO:0000256" key="2">
    <source>
        <dbReference type="ARBA" id="ARBA00022908"/>
    </source>
</evidence>
<dbReference type="PROSITE" id="PS51898">
    <property type="entry name" value="TYR_RECOMBINASE"/>
    <property type="match status" value="1"/>
</dbReference>
<feature type="region of interest" description="Disordered" evidence="5">
    <location>
        <begin position="352"/>
        <end position="388"/>
    </location>
</feature>
<name>A0A1M6QU72_9PROT</name>
<accession>A0A1M6QU72</accession>